<feature type="region of interest" description="Disordered" evidence="1">
    <location>
        <begin position="181"/>
        <end position="202"/>
    </location>
</feature>
<keyword evidence="2" id="KW-0812">Transmembrane</keyword>
<keyword evidence="2" id="KW-0472">Membrane</keyword>
<feature type="transmembrane region" description="Helical" evidence="2">
    <location>
        <begin position="215"/>
        <end position="236"/>
    </location>
</feature>
<evidence type="ECO:0000256" key="1">
    <source>
        <dbReference type="SAM" id="MobiDB-lite"/>
    </source>
</evidence>
<proteinExistence type="predicted"/>
<evidence type="ECO:0000313" key="3">
    <source>
        <dbReference type="EMBL" id="KAA8895071.1"/>
    </source>
</evidence>
<dbReference type="InParanoid" id="A0A5J5EIL2"/>
<reference evidence="3 4" key="1">
    <citation type="submission" date="2019-09" db="EMBL/GenBank/DDBJ databases">
        <title>Draft genome of the ectomycorrhizal ascomycete Sphaerosporella brunnea.</title>
        <authorList>
            <consortium name="DOE Joint Genome Institute"/>
            <person name="Benucci G.M."/>
            <person name="Marozzi G."/>
            <person name="Antonielli L."/>
            <person name="Sanchez S."/>
            <person name="Marco P."/>
            <person name="Wang X."/>
            <person name="Falini L.B."/>
            <person name="Barry K."/>
            <person name="Haridas S."/>
            <person name="Lipzen A."/>
            <person name="Labutti K."/>
            <person name="Grigoriev I.V."/>
            <person name="Murat C."/>
            <person name="Martin F."/>
            <person name="Albertini E."/>
            <person name="Donnini D."/>
            <person name="Bonito G."/>
        </authorList>
    </citation>
    <scope>NUCLEOTIDE SEQUENCE [LARGE SCALE GENOMIC DNA]</scope>
    <source>
        <strain evidence="3 4">Sb_GMNB300</strain>
    </source>
</reference>
<sequence>MDKPIEESDKKDWIAPAAIAGAAAAIAGAAAVAVHKSSDSEDTPSPAPKTAELVDETATHKKPDGSKVTEAVDESTAHKAVGEELITEPAPQPASSIGEIVAEVEAPKVLAESQASEGAAPTVVVSPPVAEEDSKQQGRTVEIVQPSPAGEIFANSVWNQSVSPFLQYSLENSPEGIRKRQNAQLGTPPQDQPRPTSSGSDIVSARTHRNIMHNFWQLFFFGWLGGVGRFFSGVFSKKKKDRAAARAGASS</sequence>
<dbReference type="AlphaFoldDB" id="A0A5J5EIL2"/>
<organism evidence="3 4">
    <name type="scientific">Sphaerosporella brunnea</name>
    <dbReference type="NCBI Taxonomy" id="1250544"/>
    <lineage>
        <taxon>Eukaryota</taxon>
        <taxon>Fungi</taxon>
        <taxon>Dikarya</taxon>
        <taxon>Ascomycota</taxon>
        <taxon>Pezizomycotina</taxon>
        <taxon>Pezizomycetes</taxon>
        <taxon>Pezizales</taxon>
        <taxon>Pyronemataceae</taxon>
        <taxon>Sphaerosporella</taxon>
    </lineage>
</organism>
<keyword evidence="2" id="KW-1133">Transmembrane helix</keyword>
<name>A0A5J5EIL2_9PEZI</name>
<comment type="caution">
    <text evidence="3">The sequence shown here is derived from an EMBL/GenBank/DDBJ whole genome shotgun (WGS) entry which is preliminary data.</text>
</comment>
<gene>
    <name evidence="3" type="ORF">FN846DRAFT_362438</name>
</gene>
<dbReference type="EMBL" id="VXIS01000290">
    <property type="protein sequence ID" value="KAA8895071.1"/>
    <property type="molecule type" value="Genomic_DNA"/>
</dbReference>
<dbReference type="Proteomes" id="UP000326924">
    <property type="component" value="Unassembled WGS sequence"/>
</dbReference>
<evidence type="ECO:0000313" key="4">
    <source>
        <dbReference type="Proteomes" id="UP000326924"/>
    </source>
</evidence>
<keyword evidence="4" id="KW-1185">Reference proteome</keyword>
<accession>A0A5J5EIL2</accession>
<protein>
    <submittedName>
        <fullName evidence="3">Uncharacterized protein</fullName>
    </submittedName>
</protein>
<evidence type="ECO:0000256" key="2">
    <source>
        <dbReference type="SAM" id="Phobius"/>
    </source>
</evidence>
<feature type="transmembrane region" description="Helical" evidence="2">
    <location>
        <begin position="12"/>
        <end position="34"/>
    </location>
</feature>
<feature type="region of interest" description="Disordered" evidence="1">
    <location>
        <begin position="33"/>
        <end position="96"/>
    </location>
</feature>
<feature type="compositionally biased region" description="Basic and acidic residues" evidence="1">
    <location>
        <begin position="57"/>
        <end position="67"/>
    </location>
</feature>
<feature type="compositionally biased region" description="Polar residues" evidence="1">
    <location>
        <begin position="182"/>
        <end position="201"/>
    </location>
</feature>
<dbReference type="OrthoDB" id="5427619at2759"/>